<dbReference type="GO" id="GO:0016887">
    <property type="term" value="F:ATP hydrolysis activity"/>
    <property type="evidence" value="ECO:0007669"/>
    <property type="project" value="InterPro"/>
</dbReference>
<comment type="subcellular location">
    <subcellularLocation>
        <location evidence="1">Cell inner membrane</location>
        <topology evidence="1">Multi-pass membrane protein</topology>
    </subcellularLocation>
</comment>
<evidence type="ECO:0000313" key="12">
    <source>
        <dbReference type="EMBL" id="PKZ14786.1"/>
    </source>
</evidence>
<dbReference type="CDD" id="cd03255">
    <property type="entry name" value="ABC_MJ0796_LolCDE_FtsE"/>
    <property type="match status" value="1"/>
</dbReference>
<evidence type="ECO:0000313" key="13">
    <source>
        <dbReference type="Proteomes" id="UP000234335"/>
    </source>
</evidence>
<dbReference type="InterPro" id="IPR017911">
    <property type="entry name" value="MacB-like_ATP-bd"/>
</dbReference>
<feature type="transmembrane region" description="Helical" evidence="10">
    <location>
        <begin position="777"/>
        <end position="806"/>
    </location>
</feature>
<dbReference type="GO" id="GO:0098796">
    <property type="term" value="C:membrane protein complex"/>
    <property type="evidence" value="ECO:0007669"/>
    <property type="project" value="UniProtKB-ARBA"/>
</dbReference>
<dbReference type="PANTHER" id="PTHR42798">
    <property type="entry name" value="LIPOPROTEIN-RELEASING SYSTEM ATP-BINDING PROTEIN LOLD"/>
    <property type="match status" value="1"/>
</dbReference>
<dbReference type="GO" id="GO:0005524">
    <property type="term" value="F:ATP binding"/>
    <property type="evidence" value="ECO:0007669"/>
    <property type="project" value="UniProtKB-KW"/>
</dbReference>
<evidence type="ECO:0000256" key="4">
    <source>
        <dbReference type="ARBA" id="ARBA00022692"/>
    </source>
</evidence>
<dbReference type="InterPro" id="IPR027417">
    <property type="entry name" value="P-loop_NTPase"/>
</dbReference>
<dbReference type="InterPro" id="IPR017871">
    <property type="entry name" value="ABC_transporter-like_CS"/>
</dbReference>
<dbReference type="Proteomes" id="UP000234335">
    <property type="component" value="Unassembled WGS sequence"/>
</dbReference>
<evidence type="ECO:0000256" key="10">
    <source>
        <dbReference type="SAM" id="Phobius"/>
    </source>
</evidence>
<evidence type="ECO:0000256" key="2">
    <source>
        <dbReference type="ARBA" id="ARBA00022448"/>
    </source>
</evidence>
<evidence type="ECO:0000259" key="11">
    <source>
        <dbReference type="PROSITE" id="PS50893"/>
    </source>
</evidence>
<dbReference type="Pfam" id="PF02687">
    <property type="entry name" value="FtsX"/>
    <property type="match status" value="1"/>
</dbReference>
<keyword evidence="13" id="KW-1185">Reference proteome</keyword>
<protein>
    <submittedName>
        <fullName evidence="12">ABC transporter</fullName>
    </submittedName>
</protein>
<comment type="similarity">
    <text evidence="9">Belongs to the ABC transporter superfamily. Macrolide exporter (TC 3.A.1.122) family.</text>
</comment>
<dbReference type="PROSITE" id="PS00211">
    <property type="entry name" value="ABC_TRANSPORTER_1"/>
    <property type="match status" value="1"/>
</dbReference>
<dbReference type="AlphaFoldDB" id="A0A2I1M3S5"/>
<keyword evidence="8 10" id="KW-0472">Membrane</keyword>
<feature type="domain" description="ABC transporter" evidence="11">
    <location>
        <begin position="2"/>
        <end position="240"/>
    </location>
</feature>
<keyword evidence="3" id="KW-1003">Cell membrane</keyword>
<evidence type="ECO:0000256" key="5">
    <source>
        <dbReference type="ARBA" id="ARBA00022741"/>
    </source>
</evidence>
<evidence type="ECO:0000256" key="1">
    <source>
        <dbReference type="ARBA" id="ARBA00004429"/>
    </source>
</evidence>
<dbReference type="GO" id="GO:0005886">
    <property type="term" value="C:plasma membrane"/>
    <property type="evidence" value="ECO:0007669"/>
    <property type="project" value="UniProtKB-SubCell"/>
</dbReference>
<reference evidence="12 13" key="1">
    <citation type="submission" date="2017-12" db="EMBL/GenBank/DDBJ databases">
        <title>Phylogenetic diversity of female urinary microbiome.</title>
        <authorList>
            <person name="Thomas-White K."/>
            <person name="Wolfe A.J."/>
        </authorList>
    </citation>
    <scope>NUCLEOTIDE SEQUENCE [LARGE SCALE GENOMIC DNA]</scope>
    <source>
        <strain evidence="12 13">UMB0119</strain>
    </source>
</reference>
<dbReference type="InterPro" id="IPR003439">
    <property type="entry name" value="ABC_transporter-like_ATP-bd"/>
</dbReference>
<dbReference type="GO" id="GO:0022857">
    <property type="term" value="F:transmembrane transporter activity"/>
    <property type="evidence" value="ECO:0007669"/>
    <property type="project" value="UniProtKB-ARBA"/>
</dbReference>
<gene>
    <name evidence="12" type="ORF">CYJ34_09020</name>
</gene>
<dbReference type="InterPro" id="IPR003593">
    <property type="entry name" value="AAA+_ATPase"/>
</dbReference>
<comment type="caution">
    <text evidence="12">The sequence shown here is derived from an EMBL/GenBank/DDBJ whole genome shotgun (WGS) entry which is preliminary data.</text>
</comment>
<feature type="transmembrane region" description="Helical" evidence="10">
    <location>
        <begin position="834"/>
        <end position="855"/>
    </location>
</feature>
<accession>A0A2I1M3S5</accession>
<dbReference type="Gene3D" id="3.40.50.300">
    <property type="entry name" value="P-loop containing nucleotide triphosphate hydrolases"/>
    <property type="match status" value="1"/>
</dbReference>
<dbReference type="FunFam" id="3.40.50.300:FF:000032">
    <property type="entry name" value="Export ABC transporter ATP-binding protein"/>
    <property type="match status" value="1"/>
</dbReference>
<evidence type="ECO:0000256" key="8">
    <source>
        <dbReference type="ARBA" id="ARBA00023136"/>
    </source>
</evidence>
<dbReference type="SUPFAM" id="SSF52540">
    <property type="entry name" value="P-loop containing nucleoside triphosphate hydrolases"/>
    <property type="match status" value="1"/>
</dbReference>
<feature type="transmembrane region" description="Helical" evidence="10">
    <location>
        <begin position="262"/>
        <end position="285"/>
    </location>
</feature>
<feature type="transmembrane region" description="Helical" evidence="10">
    <location>
        <begin position="867"/>
        <end position="894"/>
    </location>
</feature>
<dbReference type="PROSITE" id="PS50893">
    <property type="entry name" value="ABC_TRANSPORTER_2"/>
    <property type="match status" value="1"/>
</dbReference>
<keyword evidence="2" id="KW-0813">Transport</keyword>
<dbReference type="PANTHER" id="PTHR42798:SF6">
    <property type="entry name" value="CELL DIVISION ATP-BINDING PROTEIN FTSE"/>
    <property type="match status" value="1"/>
</dbReference>
<name>A0A2I1M3S5_9FIRM</name>
<dbReference type="EMBL" id="PKGS01000010">
    <property type="protein sequence ID" value="PKZ14786.1"/>
    <property type="molecule type" value="Genomic_DNA"/>
</dbReference>
<dbReference type="InterPro" id="IPR003838">
    <property type="entry name" value="ABC3_permease_C"/>
</dbReference>
<keyword evidence="5" id="KW-0547">Nucleotide-binding</keyword>
<dbReference type="RefSeq" id="WP_101540952.1">
    <property type="nucleotide sequence ID" value="NZ_PKGS01000010.1"/>
</dbReference>
<evidence type="ECO:0000256" key="7">
    <source>
        <dbReference type="ARBA" id="ARBA00022989"/>
    </source>
</evidence>
<sequence>MLTLKNISKIYKTGDFEQKALDNISISFRQNEFVSILGQSGGGKTTLLNIIGGLDHYTSGDLLVNNKSTKNFTDNDWDYYRNVSVGFVFQSYNLISHQNILSNVELALTLSGVSKDQIKQKAIAALEKVGLGKHINKKPSELSGGQMQRVAIARALVNNPDIVLADEPTGALDTETSQQIMKLLKEISKDRLVIMVTHNPELAETYSTRIVRIKDGQIIGDSNPYKEINENDNFKTRKIKLGLPTAISLSFNNLLTKKARTILTAFAGSIGIIGIALILSISTGANDFIADSQRKALKAYPIQVQKESVNISSLITPPKTEEKNHKDNKIYTNNFILDRRSDFASNVKENNLTPFKKYIEKSKDDLNKNVGPHFVSYLYDMNFDIFTKDPKGELVNTNGEDFEEDNRPEFASMFEPSQDNKNFTQLISKDDGSISPIITDEYEIVDGHWPRKSNELVLFTDYNNEILTSHMYELGFLPAKDYKNIIAKLDNNEKVDLDEIGIKSSDILDHEYKIVSPSDYYEKNGDSFVNIKDDEIKVDEIVKDGVSAKIVGIAKRKTNEDNQVVNGTIGFTEGLTDMMIEHANASEIVKAQIADKDKNILNNLPFKAQNDDDKQKAAKYYLENLNDKDSLAFSTWIVKNKPKIAEQAQKKTGEMQKQAMINPSLMQAQDKNKQNADIKEQNQLAQYILEENNKDTLIDIYDEFLSGNSYNKNLEDLGVVSKDAPAEIDIYVENFENRENIKNVIDKYNQGKSENEQINYTDIIGLITKSITDIINAISYVLIAFVGVSLVVSSIMIGIITYISVLERTKEIGILRSIGASKADIIKVFMSETFIIGLLSGLIGIGVTMILNIPITNLIRNLTGVDYIASTLPVNAAGILVLISVVLTLIAGIIPSSMAAKKDPVEALREE</sequence>
<organism evidence="12 13">
    <name type="scientific">Anaerococcus octavius</name>
    <dbReference type="NCBI Taxonomy" id="54007"/>
    <lineage>
        <taxon>Bacteria</taxon>
        <taxon>Bacillati</taxon>
        <taxon>Bacillota</taxon>
        <taxon>Tissierellia</taxon>
        <taxon>Tissierellales</taxon>
        <taxon>Peptoniphilaceae</taxon>
        <taxon>Anaerococcus</taxon>
    </lineage>
</organism>
<evidence type="ECO:0000256" key="3">
    <source>
        <dbReference type="ARBA" id="ARBA00022475"/>
    </source>
</evidence>
<keyword evidence="4 10" id="KW-0812">Transmembrane</keyword>
<keyword evidence="7 10" id="KW-1133">Transmembrane helix</keyword>
<proteinExistence type="inferred from homology"/>
<evidence type="ECO:0000256" key="6">
    <source>
        <dbReference type="ARBA" id="ARBA00022840"/>
    </source>
</evidence>
<evidence type="ECO:0000256" key="9">
    <source>
        <dbReference type="ARBA" id="ARBA00038388"/>
    </source>
</evidence>
<keyword evidence="6" id="KW-0067">ATP-binding</keyword>
<dbReference type="SMART" id="SM00382">
    <property type="entry name" value="AAA"/>
    <property type="match status" value="1"/>
</dbReference>
<dbReference type="Pfam" id="PF00005">
    <property type="entry name" value="ABC_tran"/>
    <property type="match status" value="1"/>
</dbReference>